<gene>
    <name evidence="2" type="ORF">TRIP_D420164</name>
</gene>
<dbReference type="AlphaFoldDB" id="A0A653AHV2"/>
<protein>
    <submittedName>
        <fullName evidence="2">Uroporphyrinogen-III synthase</fullName>
    </submittedName>
</protein>
<dbReference type="Pfam" id="PF02602">
    <property type="entry name" value="HEM4"/>
    <property type="match status" value="1"/>
</dbReference>
<evidence type="ECO:0000313" key="2">
    <source>
        <dbReference type="EMBL" id="VBB47336.1"/>
    </source>
</evidence>
<name>A0A653AHV2_9BACT</name>
<dbReference type="CDD" id="cd06578">
    <property type="entry name" value="HemD"/>
    <property type="match status" value="1"/>
</dbReference>
<dbReference type="InterPro" id="IPR036108">
    <property type="entry name" value="4pyrrol_syn_uPrphyn_synt_sf"/>
</dbReference>
<dbReference type="Gene3D" id="3.40.50.10090">
    <property type="match status" value="2"/>
</dbReference>
<feature type="domain" description="Tetrapyrrole biosynthesis uroporphyrinogen III synthase" evidence="1">
    <location>
        <begin position="24"/>
        <end position="236"/>
    </location>
</feature>
<dbReference type="GO" id="GO:0033014">
    <property type="term" value="P:tetrapyrrole biosynthetic process"/>
    <property type="evidence" value="ECO:0007669"/>
    <property type="project" value="InterPro"/>
</dbReference>
<dbReference type="GO" id="GO:0004852">
    <property type="term" value="F:uroporphyrinogen-III synthase activity"/>
    <property type="evidence" value="ECO:0007669"/>
    <property type="project" value="InterPro"/>
</dbReference>
<organism evidence="2">
    <name type="scientific">uncultured Paludibacter sp</name>
    <dbReference type="NCBI Taxonomy" id="497635"/>
    <lineage>
        <taxon>Bacteria</taxon>
        <taxon>Pseudomonadati</taxon>
        <taxon>Bacteroidota</taxon>
        <taxon>Bacteroidia</taxon>
        <taxon>Bacteroidales</taxon>
        <taxon>Paludibacteraceae</taxon>
        <taxon>Paludibacter</taxon>
        <taxon>environmental samples</taxon>
    </lineage>
</organism>
<sequence length="254" mass="29519">MKIKKILISQPRPTTEKSPYFDIIEKYNVKIDFRPFIKVEPVSAKEFRTQRVSILDHTAIIFNARHGIDHFFRLCEELRVNVPETMKYFCVSETVALYLQKYIQYRKRKIFYSPTGKFSDLSVLLNKHADEKYLYITSDVRNDETMSCLENSKISFSQAIMYKTVSNDFQPGEDINYDMFIFFSPSGINSLLKNFPDFKQEDVQIGCFGANTAQAIKDAGLRLDLEAPTKEFPSMTMALDSFLRENGKKEKAKK</sequence>
<proteinExistence type="predicted"/>
<reference evidence="2" key="1">
    <citation type="submission" date="2018-07" db="EMBL/GenBank/DDBJ databases">
        <authorList>
            <consortium name="Genoscope - CEA"/>
            <person name="William W."/>
        </authorList>
    </citation>
    <scope>NUCLEOTIDE SEQUENCE</scope>
    <source>
        <strain evidence="2">IK1</strain>
    </source>
</reference>
<dbReference type="EMBL" id="UPXZ01000037">
    <property type="protein sequence ID" value="VBB47336.1"/>
    <property type="molecule type" value="Genomic_DNA"/>
</dbReference>
<accession>A0A653AHV2</accession>
<dbReference type="InterPro" id="IPR003754">
    <property type="entry name" value="4pyrrol_synth_uPrphyn_synth"/>
</dbReference>
<evidence type="ECO:0000259" key="1">
    <source>
        <dbReference type="Pfam" id="PF02602"/>
    </source>
</evidence>
<dbReference type="SUPFAM" id="SSF69618">
    <property type="entry name" value="HemD-like"/>
    <property type="match status" value="1"/>
</dbReference>